<accession>A0A0T6LR19</accession>
<keyword evidence="10" id="KW-0406">Ion transport</keyword>
<keyword evidence="6 10" id="KW-0407">Ion channel</keyword>
<comment type="function">
    <text evidence="9 10">Fluoride-specific ion channel. Important for reducing fluoride concentration in the cell, thus reducing its toxicity.</text>
</comment>
<evidence type="ECO:0000256" key="2">
    <source>
        <dbReference type="ARBA" id="ARBA00022475"/>
    </source>
</evidence>
<dbReference type="GO" id="GO:0046872">
    <property type="term" value="F:metal ion binding"/>
    <property type="evidence" value="ECO:0007669"/>
    <property type="project" value="UniProtKB-KW"/>
</dbReference>
<dbReference type="HAMAP" id="MF_00454">
    <property type="entry name" value="FluC"/>
    <property type="match status" value="1"/>
</dbReference>
<proteinExistence type="inferred from homology"/>
<keyword evidence="4 10" id="KW-1133">Transmembrane helix</keyword>
<dbReference type="GO" id="GO:0062054">
    <property type="term" value="F:fluoride channel activity"/>
    <property type="evidence" value="ECO:0007669"/>
    <property type="project" value="UniProtKB-UniRule"/>
</dbReference>
<keyword evidence="3 10" id="KW-0812">Transmembrane</keyword>
<dbReference type="Pfam" id="PF02537">
    <property type="entry name" value="CRCB"/>
    <property type="match status" value="1"/>
</dbReference>
<comment type="catalytic activity">
    <reaction evidence="8">
        <text>fluoride(in) = fluoride(out)</text>
        <dbReference type="Rhea" id="RHEA:76159"/>
        <dbReference type="ChEBI" id="CHEBI:17051"/>
    </reaction>
    <physiologicalReaction direction="left-to-right" evidence="8">
        <dbReference type="Rhea" id="RHEA:76160"/>
    </physiologicalReaction>
</comment>
<evidence type="ECO:0000256" key="4">
    <source>
        <dbReference type="ARBA" id="ARBA00022989"/>
    </source>
</evidence>
<evidence type="ECO:0000256" key="10">
    <source>
        <dbReference type="HAMAP-Rule" id="MF_00454"/>
    </source>
</evidence>
<feature type="transmembrane region" description="Helical" evidence="10">
    <location>
        <begin position="106"/>
        <end position="124"/>
    </location>
</feature>
<dbReference type="NCBIfam" id="TIGR00494">
    <property type="entry name" value="crcB"/>
    <property type="match status" value="1"/>
</dbReference>
<gene>
    <name evidence="10" type="primary">fluC</name>
    <name evidence="10" type="synonym">crcB</name>
    <name evidence="11" type="ORF">AQ490_04080</name>
</gene>
<feature type="transmembrane region" description="Helical" evidence="10">
    <location>
        <begin position="41"/>
        <end position="64"/>
    </location>
</feature>
<keyword evidence="10" id="KW-0915">Sodium</keyword>
<dbReference type="PANTHER" id="PTHR28259:SF1">
    <property type="entry name" value="FLUORIDE EXPORT PROTEIN 1-RELATED"/>
    <property type="match status" value="1"/>
</dbReference>
<dbReference type="GO" id="GO:0140114">
    <property type="term" value="P:cellular detoxification of fluoride"/>
    <property type="evidence" value="ECO:0007669"/>
    <property type="project" value="UniProtKB-UniRule"/>
</dbReference>
<keyword evidence="10" id="KW-0479">Metal-binding</keyword>
<dbReference type="InterPro" id="IPR003691">
    <property type="entry name" value="FluC"/>
</dbReference>
<comment type="similarity">
    <text evidence="7 10">Belongs to the fluoride channel Fluc/FEX (TC 1.A.43) family.</text>
</comment>
<comment type="activity regulation">
    <text evidence="10">Na(+) is not transported, but it plays an essential structural role and its presence is essential for fluoride channel function.</text>
</comment>
<dbReference type="EMBL" id="LLZU01000024">
    <property type="protein sequence ID" value="KRV48440.1"/>
    <property type="molecule type" value="Genomic_DNA"/>
</dbReference>
<organism evidence="11 12">
    <name type="scientific">Wenjunlia vitaminophila</name>
    <name type="common">Streptomyces vitaminophilus</name>
    <dbReference type="NCBI Taxonomy" id="76728"/>
    <lineage>
        <taxon>Bacteria</taxon>
        <taxon>Bacillati</taxon>
        <taxon>Actinomycetota</taxon>
        <taxon>Actinomycetes</taxon>
        <taxon>Kitasatosporales</taxon>
        <taxon>Streptomycetaceae</taxon>
        <taxon>Wenjunlia</taxon>
    </lineage>
</organism>
<evidence type="ECO:0000256" key="5">
    <source>
        <dbReference type="ARBA" id="ARBA00023136"/>
    </source>
</evidence>
<keyword evidence="10" id="KW-0813">Transport</keyword>
<evidence type="ECO:0000313" key="12">
    <source>
        <dbReference type="Proteomes" id="UP000050867"/>
    </source>
</evidence>
<keyword evidence="5 10" id="KW-0472">Membrane</keyword>
<evidence type="ECO:0000256" key="1">
    <source>
        <dbReference type="ARBA" id="ARBA00004651"/>
    </source>
</evidence>
<evidence type="ECO:0000256" key="9">
    <source>
        <dbReference type="ARBA" id="ARBA00049940"/>
    </source>
</evidence>
<evidence type="ECO:0000256" key="7">
    <source>
        <dbReference type="ARBA" id="ARBA00035120"/>
    </source>
</evidence>
<comment type="caution">
    <text evidence="11">The sequence shown here is derived from an EMBL/GenBank/DDBJ whole genome shotgun (WGS) entry which is preliminary data.</text>
</comment>
<feature type="binding site" evidence="10">
    <location>
        <position position="78"/>
    </location>
    <ligand>
        <name>Na(+)</name>
        <dbReference type="ChEBI" id="CHEBI:29101"/>
        <note>structural</note>
    </ligand>
</feature>
<dbReference type="Proteomes" id="UP000050867">
    <property type="component" value="Unassembled WGS sequence"/>
</dbReference>
<evidence type="ECO:0000256" key="6">
    <source>
        <dbReference type="ARBA" id="ARBA00023303"/>
    </source>
</evidence>
<comment type="subcellular location">
    <subcellularLocation>
        <location evidence="1 10">Cell membrane</location>
        <topology evidence="1 10">Multi-pass membrane protein</topology>
    </subcellularLocation>
</comment>
<evidence type="ECO:0000256" key="3">
    <source>
        <dbReference type="ARBA" id="ARBA00022692"/>
    </source>
</evidence>
<evidence type="ECO:0000256" key="8">
    <source>
        <dbReference type="ARBA" id="ARBA00035585"/>
    </source>
</evidence>
<feature type="transmembrane region" description="Helical" evidence="10">
    <location>
        <begin position="70"/>
        <end position="94"/>
    </location>
</feature>
<evidence type="ECO:0000313" key="11">
    <source>
        <dbReference type="EMBL" id="KRV48440.1"/>
    </source>
</evidence>
<dbReference type="STRING" id="76728.AQ490_04080"/>
<dbReference type="AlphaFoldDB" id="A0A0T6LR19"/>
<protein>
    <recommendedName>
        <fullName evidence="10">Fluoride-specific ion channel FluC</fullName>
    </recommendedName>
</protein>
<dbReference type="PANTHER" id="PTHR28259">
    <property type="entry name" value="FLUORIDE EXPORT PROTEIN 1-RELATED"/>
    <property type="match status" value="1"/>
</dbReference>
<keyword evidence="12" id="KW-1185">Reference proteome</keyword>
<dbReference type="eggNOG" id="COG0239">
    <property type="taxonomic scope" value="Bacteria"/>
</dbReference>
<sequence>MAGHEGAGAALTVLLVALGAAVGGPLRYLTDRWLSARYGNAFPWGTLAVNVSGSLALGVVLRAAPPDLRLLLGTGLCGGLTTFSSFGHQTLLLFETGRAGRALLNVGANLAAGLAAVTAGWALGGAL</sequence>
<name>A0A0T6LR19_WENVI</name>
<feature type="transmembrane region" description="Helical" evidence="10">
    <location>
        <begin position="6"/>
        <end position="29"/>
    </location>
</feature>
<dbReference type="GO" id="GO:0005886">
    <property type="term" value="C:plasma membrane"/>
    <property type="evidence" value="ECO:0007669"/>
    <property type="project" value="UniProtKB-SubCell"/>
</dbReference>
<feature type="binding site" evidence="10">
    <location>
        <position position="81"/>
    </location>
    <ligand>
        <name>Na(+)</name>
        <dbReference type="ChEBI" id="CHEBI:29101"/>
        <note>structural</note>
    </ligand>
</feature>
<keyword evidence="2 10" id="KW-1003">Cell membrane</keyword>
<reference evidence="11 12" key="1">
    <citation type="submission" date="2015-10" db="EMBL/GenBank/DDBJ databases">
        <title>Draft genome sequence of pyrrolomycin-producing Streptomyces vitaminophilus.</title>
        <authorList>
            <person name="Graham D.E."/>
            <person name="Mahan K.M."/>
            <person name="Klingeman D.M."/>
            <person name="Hettich R.L."/>
            <person name="Parry R.J."/>
        </authorList>
    </citation>
    <scope>NUCLEOTIDE SEQUENCE [LARGE SCALE GENOMIC DNA]</scope>
    <source>
        <strain evidence="11 12">ATCC 31673</strain>
    </source>
</reference>